<name>N8YFI1_ACIGI</name>
<comment type="caution">
    <text evidence="1">The sequence shown here is derived from an EMBL/GenBank/DDBJ whole genome shotgun (WGS) entry which is preliminary data.</text>
</comment>
<dbReference type="AlphaFoldDB" id="N8YFI1"/>
<proteinExistence type="predicted"/>
<dbReference type="Proteomes" id="UP000013148">
    <property type="component" value="Unassembled WGS sequence"/>
</dbReference>
<evidence type="ECO:0000313" key="1">
    <source>
        <dbReference type="EMBL" id="ENV18413.1"/>
    </source>
</evidence>
<organism evidence="1 2">
    <name type="scientific">Acinetobacter guillouiae NIPH 991</name>
    <dbReference type="NCBI Taxonomy" id="1217656"/>
    <lineage>
        <taxon>Bacteria</taxon>
        <taxon>Pseudomonadati</taxon>
        <taxon>Pseudomonadota</taxon>
        <taxon>Gammaproteobacteria</taxon>
        <taxon>Moraxellales</taxon>
        <taxon>Moraxellaceae</taxon>
        <taxon>Acinetobacter</taxon>
    </lineage>
</organism>
<dbReference type="EMBL" id="APPJ01000009">
    <property type="protein sequence ID" value="ENV18413.1"/>
    <property type="molecule type" value="Genomic_DNA"/>
</dbReference>
<dbReference type="HOGENOM" id="CLU_2875439_0_0_6"/>
<dbReference type="PATRIC" id="fig|1217656.3.peg.1702"/>
<reference evidence="1 2" key="1">
    <citation type="submission" date="2013-02" db="EMBL/GenBank/DDBJ databases">
        <title>The Genome Sequence of Acinetobacter guillouiae NIPH 991.</title>
        <authorList>
            <consortium name="The Broad Institute Genome Sequencing Platform"/>
            <consortium name="The Broad Institute Genome Sequencing Center for Infectious Disease"/>
            <person name="Cerqueira G."/>
            <person name="Feldgarden M."/>
            <person name="Courvalin P."/>
            <person name="Perichon B."/>
            <person name="Grillot-Courvalin C."/>
            <person name="Clermont D."/>
            <person name="Rocha E."/>
            <person name="Yoon E.-J."/>
            <person name="Nemec A."/>
            <person name="Walker B."/>
            <person name="Young S.K."/>
            <person name="Zeng Q."/>
            <person name="Gargeya S."/>
            <person name="Fitzgerald M."/>
            <person name="Haas B."/>
            <person name="Abouelleil A."/>
            <person name="Alvarado L."/>
            <person name="Arachchi H.M."/>
            <person name="Berlin A.M."/>
            <person name="Chapman S.B."/>
            <person name="Dewar J."/>
            <person name="Goldberg J."/>
            <person name="Griggs A."/>
            <person name="Gujja S."/>
            <person name="Hansen M."/>
            <person name="Howarth C."/>
            <person name="Imamovic A."/>
            <person name="Larimer J."/>
            <person name="McCowan C."/>
            <person name="Murphy C."/>
            <person name="Neiman D."/>
            <person name="Pearson M."/>
            <person name="Priest M."/>
            <person name="Roberts A."/>
            <person name="Saif S."/>
            <person name="Shea T."/>
            <person name="Sisk P."/>
            <person name="Sykes S."/>
            <person name="Wortman J."/>
            <person name="Nusbaum C."/>
            <person name="Birren B."/>
        </authorList>
    </citation>
    <scope>NUCLEOTIDE SEQUENCE [LARGE SCALE GENOMIC DNA]</scope>
    <source>
        <strain evidence="1 2">NIPH 991</strain>
    </source>
</reference>
<sequence length="63" mass="7470">MSYRYLMPSIGMRKLYWLITPQLLAQALKIGRDKLFNILKENNLLIRPKHRYTKPNEISSPVP</sequence>
<protein>
    <submittedName>
        <fullName evidence="1">Uncharacterized protein</fullName>
    </submittedName>
</protein>
<gene>
    <name evidence="1" type="ORF">F964_01738</name>
</gene>
<keyword evidence="2" id="KW-1185">Reference proteome</keyword>
<accession>N8YFI1</accession>
<evidence type="ECO:0000313" key="2">
    <source>
        <dbReference type="Proteomes" id="UP000013148"/>
    </source>
</evidence>